<dbReference type="AlphaFoldDB" id="A0A6L3ZGF5"/>
<dbReference type="OrthoDB" id="9804305at2"/>
<dbReference type="InterPro" id="IPR027408">
    <property type="entry name" value="PNPase/RNase_PH_dom_sf"/>
</dbReference>
<feature type="domain" description="S1 motif" evidence="8">
    <location>
        <begin position="631"/>
        <end position="699"/>
    </location>
</feature>
<dbReference type="Gene3D" id="3.30.230.70">
    <property type="entry name" value="GHMP Kinase, N-terminal domain"/>
    <property type="match status" value="2"/>
</dbReference>
<evidence type="ECO:0000256" key="2">
    <source>
        <dbReference type="ARBA" id="ARBA00022490"/>
    </source>
</evidence>
<gene>
    <name evidence="7" type="primary">pnp</name>
    <name evidence="9" type="ORF">F8C82_01590</name>
</gene>
<dbReference type="InterPro" id="IPR020568">
    <property type="entry name" value="Ribosomal_Su5_D2-typ_SF"/>
</dbReference>
<comment type="catalytic activity">
    <reaction evidence="7">
        <text>RNA(n+1) + phosphate = RNA(n) + a ribonucleoside 5'-diphosphate</text>
        <dbReference type="Rhea" id="RHEA:22096"/>
        <dbReference type="Rhea" id="RHEA-COMP:14527"/>
        <dbReference type="Rhea" id="RHEA-COMP:17342"/>
        <dbReference type="ChEBI" id="CHEBI:43474"/>
        <dbReference type="ChEBI" id="CHEBI:57930"/>
        <dbReference type="ChEBI" id="CHEBI:140395"/>
        <dbReference type="EC" id="2.7.7.8"/>
    </reaction>
</comment>
<dbReference type="Proteomes" id="UP000484164">
    <property type="component" value="Unassembled WGS sequence"/>
</dbReference>
<dbReference type="InterPro" id="IPR012340">
    <property type="entry name" value="NA-bd_OB-fold"/>
</dbReference>
<evidence type="ECO:0000256" key="7">
    <source>
        <dbReference type="HAMAP-Rule" id="MF_01595"/>
    </source>
</evidence>
<evidence type="ECO:0000256" key="5">
    <source>
        <dbReference type="ARBA" id="ARBA00022842"/>
    </source>
</evidence>
<evidence type="ECO:0000313" key="10">
    <source>
        <dbReference type="Proteomes" id="UP000484164"/>
    </source>
</evidence>
<dbReference type="SUPFAM" id="SSF55666">
    <property type="entry name" value="Ribonuclease PH domain 2-like"/>
    <property type="match status" value="2"/>
</dbReference>
<feature type="binding site" evidence="7">
    <location>
        <position position="492"/>
    </location>
    <ligand>
        <name>Mg(2+)</name>
        <dbReference type="ChEBI" id="CHEBI:18420"/>
    </ligand>
</feature>
<dbReference type="FunFam" id="3.30.230.70:FF:000001">
    <property type="entry name" value="Polyribonucleotide nucleotidyltransferase"/>
    <property type="match status" value="1"/>
</dbReference>
<dbReference type="CDD" id="cd04472">
    <property type="entry name" value="S1_PNPase"/>
    <property type="match status" value="1"/>
</dbReference>
<dbReference type="InterPro" id="IPR036456">
    <property type="entry name" value="PNPase_PH_RNA-bd_sf"/>
</dbReference>
<dbReference type="Gene3D" id="3.30.1370.10">
    <property type="entry name" value="K Homology domain, type 1"/>
    <property type="match status" value="1"/>
</dbReference>
<keyword evidence="2 7" id="KW-0963">Cytoplasm</keyword>
<dbReference type="NCBIfam" id="NF008805">
    <property type="entry name" value="PRK11824.1"/>
    <property type="match status" value="1"/>
</dbReference>
<dbReference type="InterPro" id="IPR036345">
    <property type="entry name" value="ExoRNase_PH_dom2_sf"/>
</dbReference>
<protein>
    <recommendedName>
        <fullName evidence="7">Polyribonucleotide nucleotidyltransferase</fullName>
        <ecNumber evidence="7">2.7.7.8</ecNumber>
    </recommendedName>
    <alternativeName>
        <fullName evidence="7">Polynucleotide phosphorylase</fullName>
        <shortName evidence="7">PNPase</shortName>
    </alternativeName>
</protein>
<dbReference type="PROSITE" id="PS50084">
    <property type="entry name" value="KH_TYPE_1"/>
    <property type="match status" value="1"/>
</dbReference>
<dbReference type="InterPro" id="IPR015847">
    <property type="entry name" value="ExoRNase_PH_dom2"/>
</dbReference>
<keyword evidence="3 7" id="KW-0808">Transferase</keyword>
<dbReference type="EC" id="2.7.7.8" evidence="7"/>
<dbReference type="InterPro" id="IPR012162">
    <property type="entry name" value="PNPase"/>
</dbReference>
<comment type="subcellular location">
    <subcellularLocation>
        <location evidence="7">Cytoplasm</location>
    </subcellularLocation>
</comment>
<dbReference type="PIRSF" id="PIRSF005499">
    <property type="entry name" value="PNPase"/>
    <property type="match status" value="1"/>
</dbReference>
<dbReference type="CDD" id="cd11364">
    <property type="entry name" value="RNase_PH_PNPase_2"/>
    <property type="match status" value="1"/>
</dbReference>
<dbReference type="Pfam" id="PF00013">
    <property type="entry name" value="KH_1"/>
    <property type="match status" value="1"/>
</dbReference>
<evidence type="ECO:0000256" key="3">
    <source>
        <dbReference type="ARBA" id="ARBA00022679"/>
    </source>
</evidence>
<dbReference type="FunFam" id="3.30.1370.10:FF:000001">
    <property type="entry name" value="Polyribonucleotide nucleotidyltransferase"/>
    <property type="match status" value="1"/>
</dbReference>
<comment type="similarity">
    <text evidence="1 7">Belongs to the polyribonucleotide nucleotidyltransferase family.</text>
</comment>
<organism evidence="9 10">
    <name type="scientific">Phaeocystidibacter marisrubri</name>
    <dbReference type="NCBI Taxonomy" id="1577780"/>
    <lineage>
        <taxon>Bacteria</taxon>
        <taxon>Pseudomonadati</taxon>
        <taxon>Bacteroidota</taxon>
        <taxon>Flavobacteriia</taxon>
        <taxon>Flavobacteriales</taxon>
        <taxon>Phaeocystidibacteraceae</taxon>
        <taxon>Phaeocystidibacter</taxon>
    </lineage>
</organism>
<evidence type="ECO:0000313" key="9">
    <source>
        <dbReference type="EMBL" id="KAB2817116.1"/>
    </source>
</evidence>
<dbReference type="Pfam" id="PF03726">
    <property type="entry name" value="PNPase"/>
    <property type="match status" value="1"/>
</dbReference>
<dbReference type="GO" id="GO:0006396">
    <property type="term" value="P:RNA processing"/>
    <property type="evidence" value="ECO:0007669"/>
    <property type="project" value="InterPro"/>
</dbReference>
<dbReference type="InterPro" id="IPR004087">
    <property type="entry name" value="KH_dom"/>
</dbReference>
<dbReference type="CDD" id="cd02393">
    <property type="entry name" value="KH-I_PNPase"/>
    <property type="match status" value="1"/>
</dbReference>
<feature type="binding site" evidence="7">
    <location>
        <position position="498"/>
    </location>
    <ligand>
        <name>Mg(2+)</name>
        <dbReference type="ChEBI" id="CHEBI:18420"/>
    </ligand>
</feature>
<name>A0A6L3ZGF5_9FLAO</name>
<dbReference type="Pfam" id="PF00575">
    <property type="entry name" value="S1"/>
    <property type="match status" value="1"/>
</dbReference>
<evidence type="ECO:0000256" key="6">
    <source>
        <dbReference type="ARBA" id="ARBA00022884"/>
    </source>
</evidence>
<dbReference type="GO" id="GO:0006402">
    <property type="term" value="P:mRNA catabolic process"/>
    <property type="evidence" value="ECO:0007669"/>
    <property type="project" value="UniProtKB-UniRule"/>
</dbReference>
<keyword evidence="10" id="KW-1185">Reference proteome</keyword>
<dbReference type="GO" id="GO:0000287">
    <property type="term" value="F:magnesium ion binding"/>
    <property type="evidence" value="ECO:0007669"/>
    <property type="project" value="UniProtKB-UniRule"/>
</dbReference>
<keyword evidence="4 7" id="KW-0548">Nucleotidyltransferase</keyword>
<dbReference type="GO" id="GO:0000175">
    <property type="term" value="F:3'-5'-RNA exonuclease activity"/>
    <property type="evidence" value="ECO:0007669"/>
    <property type="project" value="TreeGrafter"/>
</dbReference>
<proteinExistence type="inferred from homology"/>
<dbReference type="SUPFAM" id="SSF46915">
    <property type="entry name" value="Polynucleotide phosphorylase/guanosine pentaphosphate synthase (PNPase/GPSI), domain 3"/>
    <property type="match status" value="1"/>
</dbReference>
<evidence type="ECO:0000256" key="1">
    <source>
        <dbReference type="ARBA" id="ARBA00007404"/>
    </source>
</evidence>
<dbReference type="SUPFAM" id="SSF54211">
    <property type="entry name" value="Ribosomal protein S5 domain 2-like"/>
    <property type="match status" value="2"/>
</dbReference>
<dbReference type="SMART" id="SM00322">
    <property type="entry name" value="KH"/>
    <property type="match status" value="1"/>
</dbReference>
<dbReference type="InterPro" id="IPR003029">
    <property type="entry name" value="S1_domain"/>
</dbReference>
<dbReference type="InterPro" id="IPR004088">
    <property type="entry name" value="KH_dom_type_1"/>
</dbReference>
<dbReference type="NCBIfam" id="TIGR03591">
    <property type="entry name" value="polynuc_phos"/>
    <property type="match status" value="1"/>
</dbReference>
<accession>A0A6L3ZGF5</accession>
<dbReference type="CDD" id="cd11363">
    <property type="entry name" value="RNase_PH_PNPase_1"/>
    <property type="match status" value="1"/>
</dbReference>
<dbReference type="GO" id="GO:0004654">
    <property type="term" value="F:polyribonucleotide nucleotidyltransferase activity"/>
    <property type="evidence" value="ECO:0007669"/>
    <property type="project" value="UniProtKB-UniRule"/>
</dbReference>
<dbReference type="SUPFAM" id="SSF54791">
    <property type="entry name" value="Eukaryotic type KH-domain (KH-domain type I)"/>
    <property type="match status" value="1"/>
</dbReference>
<comment type="function">
    <text evidence="7">Involved in mRNA degradation. Catalyzes the phosphorolysis of single-stranded polyribonucleotides processively in the 3'- to 5'-direction.</text>
</comment>
<dbReference type="Gene3D" id="2.40.50.140">
    <property type="entry name" value="Nucleic acid-binding proteins"/>
    <property type="match status" value="1"/>
</dbReference>
<comment type="cofactor">
    <cofactor evidence="7">
        <name>Mg(2+)</name>
        <dbReference type="ChEBI" id="CHEBI:18420"/>
    </cofactor>
</comment>
<dbReference type="GO" id="GO:0005829">
    <property type="term" value="C:cytosol"/>
    <property type="evidence" value="ECO:0007669"/>
    <property type="project" value="TreeGrafter"/>
</dbReference>
<dbReference type="InterPro" id="IPR015848">
    <property type="entry name" value="PNPase_PH_RNA-bd_bac/org-type"/>
</dbReference>
<dbReference type="Pfam" id="PF01138">
    <property type="entry name" value="RNase_PH"/>
    <property type="match status" value="2"/>
</dbReference>
<keyword evidence="7" id="KW-0479">Metal-binding</keyword>
<keyword evidence="5 7" id="KW-0460">Magnesium</keyword>
<dbReference type="EMBL" id="WBVQ01000001">
    <property type="protein sequence ID" value="KAB2817116.1"/>
    <property type="molecule type" value="Genomic_DNA"/>
</dbReference>
<dbReference type="RefSeq" id="WP_151691687.1">
    <property type="nucleotide sequence ID" value="NZ_BMGX01000002.1"/>
</dbReference>
<dbReference type="PROSITE" id="PS50126">
    <property type="entry name" value="S1"/>
    <property type="match status" value="1"/>
</dbReference>
<reference evidence="9 10" key="1">
    <citation type="submission" date="2019-10" db="EMBL/GenBank/DDBJ databases">
        <title>Genome sequence of Phaeocystidibacter marisrubri JCM30614 (type strain).</title>
        <authorList>
            <person name="Bowman J.P."/>
        </authorList>
    </citation>
    <scope>NUCLEOTIDE SEQUENCE [LARGE SCALE GENOMIC DNA]</scope>
    <source>
        <strain evidence="9 10">JCM 30614</strain>
    </source>
</reference>
<sequence>MIPTPITQEIKLADGRTITIETGKLARQADGSVVVKMGGTMLLATVVSSKEAKDGVDFLPLTVEYREKFSATGRVPGGFIKREGRPSDDEILTMRLVDRVLRPIFPKDYHADTQVIISLISFDPEVAPDALAGLAASAAISVSDIPFNGPISEVRVARIDGEFVINPSPSDKDRADIDMMIGGSKESIVMVEGEMDEVSEEEMLQAIEVAHKAIIEQCEAQEALAAQVPSTATKREYSHETHDEELRETVMKATYDKCYAVASEGNPNKHERSAAFKAIFEEYISDWSEEELAEKLGLAKTYFHEAEYHAVRNCLLDKGVRLDGRKTSEIRPIWTEVDYLPGGHGSAIFTRGETQSLTTVTLGTSLDVNKIDNATYTGHEKFYLHYNFPPFSTGEARPIRGTSRREIGHGNLAQRALKAVIPADSPYTIRIVSEILESNGSSSMATVCAGTLALMDAGIPIRKPVSGIAMGLITDKETGKYQILSDILGDEDHLGDMDFKVTGTRDGITACQMDLKITGISAQVMKEALAQAREGRLHIMGEMTKSISEPRTQLKPNAPKIVVVEIPKSFIGAVIGPGGKVIQALQAETGTTISIEEDGDKGIVEISGVDQEGMDFAIKRIKEIAFVPTIGETYEGVVKGIQAFGAFIEIGHNTQGLLHVSEIDHKRIEDVSKVFKEGDRVKVKLLAMDEKGKMKLSRKALLPKPEGDDKK</sequence>
<evidence type="ECO:0000256" key="4">
    <source>
        <dbReference type="ARBA" id="ARBA00022695"/>
    </source>
</evidence>
<dbReference type="InterPro" id="IPR001247">
    <property type="entry name" value="ExoRNase_PH_dom1"/>
</dbReference>
<keyword evidence="6 7" id="KW-0694">RNA-binding</keyword>
<comment type="caution">
    <text evidence="9">The sequence shown here is derived from an EMBL/GenBank/DDBJ whole genome shotgun (WGS) entry which is preliminary data.</text>
</comment>
<dbReference type="Pfam" id="PF03725">
    <property type="entry name" value="RNase_PH_C"/>
    <property type="match status" value="1"/>
</dbReference>
<dbReference type="SMART" id="SM00316">
    <property type="entry name" value="S1"/>
    <property type="match status" value="1"/>
</dbReference>
<evidence type="ECO:0000259" key="8">
    <source>
        <dbReference type="PROSITE" id="PS50126"/>
    </source>
</evidence>
<dbReference type="PANTHER" id="PTHR11252:SF0">
    <property type="entry name" value="POLYRIBONUCLEOTIDE NUCLEOTIDYLTRANSFERASE 1, MITOCHONDRIAL"/>
    <property type="match status" value="1"/>
</dbReference>
<dbReference type="SUPFAM" id="SSF50249">
    <property type="entry name" value="Nucleic acid-binding proteins"/>
    <property type="match status" value="1"/>
</dbReference>
<dbReference type="GO" id="GO:0003723">
    <property type="term" value="F:RNA binding"/>
    <property type="evidence" value="ECO:0007669"/>
    <property type="project" value="UniProtKB-UniRule"/>
</dbReference>
<dbReference type="InterPro" id="IPR036612">
    <property type="entry name" value="KH_dom_type_1_sf"/>
</dbReference>
<dbReference type="HAMAP" id="MF_01595">
    <property type="entry name" value="PNPase"/>
    <property type="match status" value="1"/>
</dbReference>
<dbReference type="PANTHER" id="PTHR11252">
    <property type="entry name" value="POLYRIBONUCLEOTIDE NUCLEOTIDYLTRANSFERASE"/>
    <property type="match status" value="1"/>
</dbReference>